<evidence type="ECO:0000256" key="8">
    <source>
        <dbReference type="ARBA" id="ARBA00023295"/>
    </source>
</evidence>
<dbReference type="EMBL" id="AP025739">
    <property type="protein sequence ID" value="BDI32519.1"/>
    <property type="molecule type" value="Genomic_DNA"/>
</dbReference>
<evidence type="ECO:0000259" key="10">
    <source>
        <dbReference type="PROSITE" id="PS51760"/>
    </source>
</evidence>
<evidence type="ECO:0000256" key="7">
    <source>
        <dbReference type="ARBA" id="ARBA00023277"/>
    </source>
</evidence>
<evidence type="ECO:0000313" key="12">
    <source>
        <dbReference type="Proteomes" id="UP000287394"/>
    </source>
</evidence>
<dbReference type="SUPFAM" id="SSF51445">
    <property type="entry name" value="(Trans)glycosidases"/>
    <property type="match status" value="1"/>
</dbReference>
<keyword evidence="12" id="KW-1185">Reference proteome</keyword>
<evidence type="ECO:0000256" key="5">
    <source>
        <dbReference type="ARBA" id="ARBA00022729"/>
    </source>
</evidence>
<keyword evidence="8" id="KW-0326">Glycosidase</keyword>
<dbReference type="GO" id="GO:0045493">
    <property type="term" value="P:xylan catabolic process"/>
    <property type="evidence" value="ECO:0007669"/>
    <property type="project" value="UniProtKB-KW"/>
</dbReference>
<dbReference type="Proteomes" id="UP000287394">
    <property type="component" value="Chromosome"/>
</dbReference>
<dbReference type="InterPro" id="IPR017853">
    <property type="entry name" value="GH"/>
</dbReference>
<dbReference type="PANTHER" id="PTHR31490">
    <property type="entry name" value="GLYCOSYL HYDROLASE"/>
    <property type="match status" value="1"/>
</dbReference>
<accession>A0A402D638</accession>
<evidence type="ECO:0000256" key="2">
    <source>
        <dbReference type="ARBA" id="ARBA00007495"/>
    </source>
</evidence>
<keyword evidence="6" id="KW-0378">Hydrolase</keyword>
<dbReference type="EC" id="3.2.1.8" evidence="3"/>
<organism evidence="11 12">
    <name type="scientific">Capsulimonas corticalis</name>
    <dbReference type="NCBI Taxonomy" id="2219043"/>
    <lineage>
        <taxon>Bacteria</taxon>
        <taxon>Bacillati</taxon>
        <taxon>Armatimonadota</taxon>
        <taxon>Armatimonadia</taxon>
        <taxon>Capsulimonadales</taxon>
        <taxon>Capsulimonadaceae</taxon>
        <taxon>Capsulimonas</taxon>
    </lineage>
</organism>
<gene>
    <name evidence="11" type="ORF">CCAX7_45700</name>
</gene>
<proteinExistence type="inferred from homology"/>
<comment type="catalytic activity">
    <reaction evidence="1">
        <text>Endohydrolysis of (1-&gt;4)-beta-D-xylosidic linkages in xylans.</text>
        <dbReference type="EC" id="3.2.1.8"/>
    </reaction>
</comment>
<dbReference type="PANTHER" id="PTHR31490:SF88">
    <property type="entry name" value="BETA-XYLANASE"/>
    <property type="match status" value="1"/>
</dbReference>
<evidence type="ECO:0000256" key="4">
    <source>
        <dbReference type="ARBA" id="ARBA00022651"/>
    </source>
</evidence>
<reference evidence="11 12" key="1">
    <citation type="journal article" date="2019" name="Int. J. Syst. Evol. Microbiol.">
        <title>Capsulimonas corticalis gen. nov., sp. nov., an aerobic capsulated bacterium, of a novel bacterial order, Capsulimonadales ord. nov., of the class Armatimonadia of the phylum Armatimonadetes.</title>
        <authorList>
            <person name="Li J."/>
            <person name="Kudo C."/>
            <person name="Tonouchi A."/>
        </authorList>
    </citation>
    <scope>NUCLEOTIDE SEQUENCE [LARGE SCALE GENOMIC DNA]</scope>
    <source>
        <strain evidence="11 12">AX-7</strain>
    </source>
</reference>
<evidence type="ECO:0000256" key="3">
    <source>
        <dbReference type="ARBA" id="ARBA00012590"/>
    </source>
</evidence>
<name>A0A402D638_9BACT</name>
<evidence type="ECO:0000256" key="6">
    <source>
        <dbReference type="ARBA" id="ARBA00022801"/>
    </source>
</evidence>
<evidence type="ECO:0000256" key="1">
    <source>
        <dbReference type="ARBA" id="ARBA00000681"/>
    </source>
</evidence>
<evidence type="ECO:0000313" key="11">
    <source>
        <dbReference type="EMBL" id="BDI32519.1"/>
    </source>
</evidence>
<keyword evidence="4" id="KW-0858">Xylan degradation</keyword>
<dbReference type="InterPro" id="IPR044846">
    <property type="entry name" value="GH10"/>
</dbReference>
<comment type="similarity">
    <text evidence="2">Belongs to the glycosyl hydrolase 10 (cellulase F) family.</text>
</comment>
<dbReference type="Gene3D" id="3.20.20.80">
    <property type="entry name" value="Glycosidases"/>
    <property type="match status" value="1"/>
</dbReference>
<dbReference type="OrthoDB" id="3255194at2"/>
<dbReference type="SMART" id="SM00633">
    <property type="entry name" value="Glyco_10"/>
    <property type="match status" value="1"/>
</dbReference>
<keyword evidence="5" id="KW-0732">Signal</keyword>
<sequence length="481" mass="53241">MGVAAIAMIFGSSPEAPAQSGFPDSLRKYSDNHHVPFRIGTAVTLQGGPSLYPVNGYLPGLLSGSERDRVYQALIARQFNQVEPGNEFKMMSLWTGGAARVNGRYVAKTNLSDPSGPLMSLCRWAESQPGRLTVRGHCMVYNPSYTLPTFPKDQPPLFVEDKGDTRTLSSSYQPRDLRDMLQSYVEQVVDATMAQNAQSRMQYGYKVVAAWDVTNEVVSDDDAGAEYPGAGFAYRSGDPWYRNGPRAEGAGGYDYIGDIYRWAFQRMKKNIGTTLQGRKITSADSFLLYYNDYNLEWSAPKMARVLNLIRRIRHSGGNVDGLGFQAHTEAGKLNASQFATNIKAAIQEGLRFSITENDITITPPATDASQPSIAQQEQAQGREYGATMGLCLKYRKSCDAYQIWGATDDGSWLQNKEATPFTRWISDTRIGATHNMFGYWPKMGQYAPQTLFNPKTNDLDPHSGHNVSDAYAQLLTALKAP</sequence>
<dbReference type="RefSeq" id="WP_119324880.1">
    <property type="nucleotide sequence ID" value="NZ_AP025739.1"/>
</dbReference>
<protein>
    <recommendedName>
        <fullName evidence="3">endo-1,4-beta-xylanase</fullName>
        <ecNumber evidence="3">3.2.1.8</ecNumber>
    </recommendedName>
</protein>
<dbReference type="KEGG" id="ccot:CCAX7_45700"/>
<keyword evidence="7" id="KW-0119">Carbohydrate metabolism</keyword>
<dbReference type="GO" id="GO:0031176">
    <property type="term" value="F:endo-1,4-beta-xylanase activity"/>
    <property type="evidence" value="ECO:0007669"/>
    <property type="project" value="UniProtKB-EC"/>
</dbReference>
<dbReference type="PROSITE" id="PS51760">
    <property type="entry name" value="GH10_2"/>
    <property type="match status" value="1"/>
</dbReference>
<feature type="domain" description="GH10" evidence="10">
    <location>
        <begin position="224"/>
        <end position="430"/>
    </location>
</feature>
<dbReference type="InterPro" id="IPR001000">
    <property type="entry name" value="GH10_dom"/>
</dbReference>
<evidence type="ECO:0000256" key="9">
    <source>
        <dbReference type="ARBA" id="ARBA00023326"/>
    </source>
</evidence>
<dbReference type="Pfam" id="PF00331">
    <property type="entry name" value="Glyco_hydro_10"/>
    <property type="match status" value="1"/>
</dbReference>
<dbReference type="AlphaFoldDB" id="A0A402D638"/>
<keyword evidence="9" id="KW-0624">Polysaccharide degradation</keyword>